<name>A0A4V2MLR8_9SPHI</name>
<evidence type="ECO:0000259" key="3">
    <source>
        <dbReference type="Pfam" id="PF16344"/>
    </source>
</evidence>
<proteinExistence type="predicted"/>
<dbReference type="Pfam" id="PF04773">
    <property type="entry name" value="FecR"/>
    <property type="match status" value="1"/>
</dbReference>
<comment type="caution">
    <text evidence="4">The sequence shown here is derived from an EMBL/GenBank/DDBJ whole genome shotgun (WGS) entry which is preliminary data.</text>
</comment>
<dbReference type="AlphaFoldDB" id="A0A4V2MLR8"/>
<dbReference type="InterPro" id="IPR032508">
    <property type="entry name" value="FecR_C"/>
</dbReference>
<dbReference type="GO" id="GO:0016989">
    <property type="term" value="F:sigma factor antagonist activity"/>
    <property type="evidence" value="ECO:0007669"/>
    <property type="project" value="TreeGrafter"/>
</dbReference>
<dbReference type="InterPro" id="IPR012373">
    <property type="entry name" value="Ferrdict_sens_TM"/>
</dbReference>
<feature type="domain" description="Protein FecR C-terminal" evidence="3">
    <location>
        <begin position="358"/>
        <end position="425"/>
    </location>
</feature>
<keyword evidence="1" id="KW-0812">Transmembrane</keyword>
<dbReference type="Gene3D" id="3.55.50.30">
    <property type="match status" value="1"/>
</dbReference>
<keyword evidence="1" id="KW-1133">Transmembrane helix</keyword>
<protein>
    <submittedName>
        <fullName evidence="4">FecR family protein</fullName>
    </submittedName>
</protein>
<organism evidence="4 5">
    <name type="scientific">Pedobacter psychroterrae</name>
    <dbReference type="NCBI Taxonomy" id="2530453"/>
    <lineage>
        <taxon>Bacteria</taxon>
        <taxon>Pseudomonadati</taxon>
        <taxon>Bacteroidota</taxon>
        <taxon>Sphingobacteriia</taxon>
        <taxon>Sphingobacteriales</taxon>
        <taxon>Sphingobacteriaceae</taxon>
        <taxon>Pedobacter</taxon>
    </lineage>
</organism>
<keyword evidence="1" id="KW-0472">Membrane</keyword>
<feature type="transmembrane region" description="Helical" evidence="1">
    <location>
        <begin position="123"/>
        <end position="142"/>
    </location>
</feature>
<evidence type="ECO:0000313" key="5">
    <source>
        <dbReference type="Proteomes" id="UP000293347"/>
    </source>
</evidence>
<feature type="domain" description="FecR protein" evidence="2">
    <location>
        <begin position="216"/>
        <end position="316"/>
    </location>
</feature>
<dbReference type="InterPro" id="IPR006860">
    <property type="entry name" value="FecR"/>
</dbReference>
<evidence type="ECO:0000259" key="2">
    <source>
        <dbReference type="Pfam" id="PF04773"/>
    </source>
</evidence>
<evidence type="ECO:0000313" key="4">
    <source>
        <dbReference type="EMBL" id="TCD03147.1"/>
    </source>
</evidence>
<dbReference type="Gene3D" id="2.60.120.1440">
    <property type="match status" value="1"/>
</dbReference>
<sequence length="443" mass="49379">MDVFLYVKKIFSFLVSNSLSEVTYLYDGIKMNKEEFIILAGKVADGLANAEELSLYTAGYESYQQDPEICAELSKDVDQLKKHSLTAVWAQIKFDPPASSTLSTPIQSIALENSGKKSHRSKWIFTAAAIATIVLGFWFFSYRTSSLPGTFHDKNWVKSDIGPGSSGATITLANGKVIPLSEAKNGVIISGSSLTYNDGSHIASDNDRQVGNIIANTTKGQTYQLTLPDGSNVWLNAATTLKFPSTFTNKKFREVELDGEAYFEIFKNKSQPFVVRTKANGSLPVQEIKVLGTHFNVNAYADERQITTDLQEGSVQVFAQGFSTRVLKPNQQARLTAEQLDVAEANAANAMAWKNGELKFDDESLGSIMRKISRWYNVEVIYEGTAADQTFWGTISRFQNVSKVLENLELTSTVNFRIEGRKIIVYQLNQTNKNMKRNLRQRE</sequence>
<dbReference type="PANTHER" id="PTHR30273:SF2">
    <property type="entry name" value="PROTEIN FECR"/>
    <property type="match status" value="1"/>
</dbReference>
<keyword evidence="5" id="KW-1185">Reference proteome</keyword>
<reference evidence="4 5" key="1">
    <citation type="submission" date="2019-02" db="EMBL/GenBank/DDBJ databases">
        <title>Pedobacter sp. RP-1-14 sp. nov., isolated from Arctic soil.</title>
        <authorList>
            <person name="Dahal R.H."/>
        </authorList>
    </citation>
    <scope>NUCLEOTIDE SEQUENCE [LARGE SCALE GENOMIC DNA]</scope>
    <source>
        <strain evidence="4 5">RP-1-14</strain>
    </source>
</reference>
<dbReference type="EMBL" id="SJSL01000001">
    <property type="protein sequence ID" value="TCD03147.1"/>
    <property type="molecule type" value="Genomic_DNA"/>
</dbReference>
<evidence type="ECO:0000256" key="1">
    <source>
        <dbReference type="SAM" id="Phobius"/>
    </source>
</evidence>
<dbReference type="Proteomes" id="UP000293347">
    <property type="component" value="Unassembled WGS sequence"/>
</dbReference>
<dbReference type="PANTHER" id="PTHR30273">
    <property type="entry name" value="PERIPLASMIC SIGNAL SENSOR AND SIGMA FACTOR ACTIVATOR FECR-RELATED"/>
    <property type="match status" value="1"/>
</dbReference>
<dbReference type="RefSeq" id="WP_131593474.1">
    <property type="nucleotide sequence ID" value="NZ_SJSL01000001.1"/>
</dbReference>
<accession>A0A4V2MLR8</accession>
<dbReference type="OrthoDB" id="1099963at2"/>
<dbReference type="Pfam" id="PF16344">
    <property type="entry name" value="FecR_C"/>
    <property type="match status" value="1"/>
</dbReference>
<gene>
    <name evidence="4" type="ORF">EZ437_04005</name>
</gene>